<keyword evidence="1" id="KW-1133">Transmembrane helix</keyword>
<reference evidence="2 3" key="1">
    <citation type="submission" date="2020-04" db="EMBL/GenBank/DDBJ databases">
        <authorList>
            <person name="Zhang R."/>
            <person name="Schippers A."/>
        </authorList>
    </citation>
    <scope>NUCLEOTIDE SEQUENCE [LARGE SCALE GENOMIC DNA]</scope>
    <source>
        <strain evidence="2 3">DSM 109850</strain>
    </source>
</reference>
<evidence type="ECO:0000256" key="1">
    <source>
        <dbReference type="SAM" id="Phobius"/>
    </source>
</evidence>
<name>A0A7Y0L6D8_9FIRM</name>
<keyword evidence="1" id="KW-0812">Transmembrane</keyword>
<gene>
    <name evidence="2" type="ORF">HIJ39_14620</name>
</gene>
<sequence length="81" mass="8981">MSVTSILGLLLILAVVSLVLLPLFHHESDMVMSEGESFEDDTWIETWLDRHFCGECGAPREAMEFLCAQCGAPLRPEGDTL</sequence>
<dbReference type="Proteomes" id="UP000533476">
    <property type="component" value="Unassembled WGS sequence"/>
</dbReference>
<dbReference type="AlphaFoldDB" id="A0A7Y0L6D8"/>
<organism evidence="2 3">
    <name type="scientific">Sulfobacillus harzensis</name>
    <dbReference type="NCBI Taxonomy" id="2729629"/>
    <lineage>
        <taxon>Bacteria</taxon>
        <taxon>Bacillati</taxon>
        <taxon>Bacillota</taxon>
        <taxon>Clostridia</taxon>
        <taxon>Eubacteriales</taxon>
        <taxon>Clostridiales Family XVII. Incertae Sedis</taxon>
        <taxon>Sulfobacillus</taxon>
    </lineage>
</organism>
<protein>
    <submittedName>
        <fullName evidence="2">Uncharacterized protein</fullName>
    </submittedName>
</protein>
<proteinExistence type="predicted"/>
<evidence type="ECO:0000313" key="3">
    <source>
        <dbReference type="Proteomes" id="UP000533476"/>
    </source>
</evidence>
<keyword evidence="3" id="KW-1185">Reference proteome</keyword>
<dbReference type="RefSeq" id="WP_169100981.1">
    <property type="nucleotide sequence ID" value="NZ_JABBVZ010000057.1"/>
</dbReference>
<feature type="transmembrane region" description="Helical" evidence="1">
    <location>
        <begin position="6"/>
        <end position="24"/>
    </location>
</feature>
<accession>A0A7Y0L6D8</accession>
<dbReference type="EMBL" id="JABBVZ010000057">
    <property type="protein sequence ID" value="NMP23576.1"/>
    <property type="molecule type" value="Genomic_DNA"/>
</dbReference>
<keyword evidence="1" id="KW-0472">Membrane</keyword>
<evidence type="ECO:0000313" key="2">
    <source>
        <dbReference type="EMBL" id="NMP23576.1"/>
    </source>
</evidence>
<comment type="caution">
    <text evidence="2">The sequence shown here is derived from an EMBL/GenBank/DDBJ whole genome shotgun (WGS) entry which is preliminary data.</text>
</comment>